<dbReference type="InterPro" id="IPR002504">
    <property type="entry name" value="NADK"/>
</dbReference>
<dbReference type="AlphaFoldDB" id="A0A6J6TBL7"/>
<evidence type="ECO:0000256" key="4">
    <source>
        <dbReference type="ARBA" id="ARBA00023027"/>
    </source>
</evidence>
<dbReference type="Gene3D" id="2.60.200.30">
    <property type="entry name" value="Probable inorganic polyphosphate/atp-NAD kinase, domain 2"/>
    <property type="match status" value="1"/>
</dbReference>
<sequence length="283" mass="31044">MKKILLVVHPTRPAAAKFGNILSEKFLAEKFEVYSNQPQLISDTKPIANLENLDLVIVLGGDGTILRAAEIVRGFEIPIIGINLGNVGFLAEIAQPTADEIVSAIRSGKVHREPRLVLKYEVLRNEKSIYQGWALNEVTVERSSTQMLELFLQIDGRPLSKWGCDGVICATPTGSTAYAFSAGGPVVWPEVSALVLLPLAAHALFSRPMVVSPECEIVIDVISNEAQISADGLRQIELQVGDRIILTKDQDEIQLAYINEGNFTDRLVAKFRLPIEGWRGESS</sequence>
<dbReference type="GO" id="GO:0019674">
    <property type="term" value="P:NAD+ metabolic process"/>
    <property type="evidence" value="ECO:0007669"/>
    <property type="project" value="InterPro"/>
</dbReference>
<keyword evidence="1" id="KW-0808">Transferase</keyword>
<dbReference type="NCBIfam" id="NF002892">
    <property type="entry name" value="PRK03372.1"/>
    <property type="match status" value="1"/>
</dbReference>
<proteinExistence type="inferred from homology"/>
<accession>A0A6J6TBL7</accession>
<dbReference type="PANTHER" id="PTHR20275">
    <property type="entry name" value="NAD KINASE"/>
    <property type="match status" value="1"/>
</dbReference>
<dbReference type="GO" id="GO:0003951">
    <property type="term" value="F:NAD+ kinase activity"/>
    <property type="evidence" value="ECO:0007669"/>
    <property type="project" value="InterPro"/>
</dbReference>
<evidence type="ECO:0000256" key="2">
    <source>
        <dbReference type="ARBA" id="ARBA00022777"/>
    </source>
</evidence>
<protein>
    <submittedName>
        <fullName evidence="5">Unannotated protein</fullName>
    </submittedName>
</protein>
<evidence type="ECO:0000256" key="3">
    <source>
        <dbReference type="ARBA" id="ARBA00022857"/>
    </source>
</evidence>
<dbReference type="HAMAP" id="MF_00361">
    <property type="entry name" value="NAD_kinase"/>
    <property type="match status" value="1"/>
</dbReference>
<dbReference type="Gene3D" id="3.40.50.10330">
    <property type="entry name" value="Probable inorganic polyphosphate/atp-NAD kinase, domain 1"/>
    <property type="match status" value="1"/>
</dbReference>
<reference evidence="5" key="1">
    <citation type="submission" date="2020-05" db="EMBL/GenBank/DDBJ databases">
        <authorList>
            <person name="Chiriac C."/>
            <person name="Salcher M."/>
            <person name="Ghai R."/>
            <person name="Kavagutti S V."/>
        </authorList>
    </citation>
    <scope>NUCLEOTIDE SEQUENCE</scope>
</reference>
<evidence type="ECO:0000313" key="5">
    <source>
        <dbReference type="EMBL" id="CAB4744157.1"/>
    </source>
</evidence>
<dbReference type="GO" id="GO:0006741">
    <property type="term" value="P:NADP+ biosynthetic process"/>
    <property type="evidence" value="ECO:0007669"/>
    <property type="project" value="InterPro"/>
</dbReference>
<gene>
    <name evidence="5" type="ORF">UFOPK2844_00006</name>
</gene>
<name>A0A6J6TBL7_9ZZZZ</name>
<keyword evidence="2" id="KW-0418">Kinase</keyword>
<dbReference type="Pfam" id="PF01513">
    <property type="entry name" value="NAD_kinase"/>
    <property type="match status" value="1"/>
</dbReference>
<dbReference type="SUPFAM" id="SSF111331">
    <property type="entry name" value="NAD kinase/diacylglycerol kinase-like"/>
    <property type="match status" value="1"/>
</dbReference>
<keyword evidence="4" id="KW-0520">NAD</keyword>
<dbReference type="PANTHER" id="PTHR20275:SF0">
    <property type="entry name" value="NAD KINASE"/>
    <property type="match status" value="1"/>
</dbReference>
<dbReference type="Pfam" id="PF20143">
    <property type="entry name" value="NAD_kinase_C"/>
    <property type="match status" value="1"/>
</dbReference>
<dbReference type="InterPro" id="IPR016064">
    <property type="entry name" value="NAD/diacylglycerol_kinase_sf"/>
</dbReference>
<dbReference type="InterPro" id="IPR017438">
    <property type="entry name" value="ATP-NAD_kinase_N"/>
</dbReference>
<evidence type="ECO:0000256" key="1">
    <source>
        <dbReference type="ARBA" id="ARBA00022679"/>
    </source>
</evidence>
<dbReference type="InterPro" id="IPR017437">
    <property type="entry name" value="ATP-NAD_kinase_PpnK-typ_C"/>
</dbReference>
<keyword evidence="3" id="KW-0521">NADP</keyword>
<dbReference type="EMBL" id="CAEZZG010000001">
    <property type="protein sequence ID" value="CAB4744157.1"/>
    <property type="molecule type" value="Genomic_DNA"/>
</dbReference>
<organism evidence="5">
    <name type="scientific">freshwater metagenome</name>
    <dbReference type="NCBI Taxonomy" id="449393"/>
    <lineage>
        <taxon>unclassified sequences</taxon>
        <taxon>metagenomes</taxon>
        <taxon>ecological metagenomes</taxon>
    </lineage>
</organism>